<feature type="compositionally biased region" description="Basic and acidic residues" evidence="1">
    <location>
        <begin position="86"/>
        <end position="95"/>
    </location>
</feature>
<feature type="compositionally biased region" description="Basic and acidic residues" evidence="1">
    <location>
        <begin position="8"/>
        <end position="26"/>
    </location>
</feature>
<sequence>MSGAYRSRTKEISGSRDRSVSAPDRRRGQRHHCRGVTTNIAGHWSPPFFRHAVNTRQTIWEKNARRGDQRESNNLGGRNKSVDYGNEDKRPPAARRDRRLMRRRADQVLRPQRDHLLRPPARLRPLTLIGWTLIAYVSRSEGRSEQTGH</sequence>
<keyword evidence="2" id="KW-1185">Reference proteome</keyword>
<accession>A0A914UKL1</accession>
<feature type="region of interest" description="Disordered" evidence="1">
    <location>
        <begin position="1"/>
        <end position="48"/>
    </location>
</feature>
<evidence type="ECO:0000313" key="2">
    <source>
        <dbReference type="Proteomes" id="UP000887566"/>
    </source>
</evidence>
<dbReference type="AlphaFoldDB" id="A0A914UKL1"/>
<evidence type="ECO:0000313" key="3">
    <source>
        <dbReference type="WBParaSite" id="PSAMB.scaffold107size78742.g2035.t1"/>
    </source>
</evidence>
<reference evidence="3" key="1">
    <citation type="submission" date="2022-11" db="UniProtKB">
        <authorList>
            <consortium name="WormBaseParasite"/>
        </authorList>
    </citation>
    <scope>IDENTIFICATION</scope>
</reference>
<feature type="region of interest" description="Disordered" evidence="1">
    <location>
        <begin position="60"/>
        <end position="113"/>
    </location>
</feature>
<dbReference type="Proteomes" id="UP000887566">
    <property type="component" value="Unplaced"/>
</dbReference>
<name>A0A914UKL1_9BILA</name>
<proteinExistence type="predicted"/>
<feature type="compositionally biased region" description="Basic and acidic residues" evidence="1">
    <location>
        <begin position="103"/>
        <end position="113"/>
    </location>
</feature>
<protein>
    <submittedName>
        <fullName evidence="3">Uncharacterized protein</fullName>
    </submittedName>
</protein>
<dbReference type="WBParaSite" id="PSAMB.scaffold107size78742.g2035.t1">
    <property type="protein sequence ID" value="PSAMB.scaffold107size78742.g2035.t1"/>
    <property type="gene ID" value="PSAMB.scaffold107size78742.g2035"/>
</dbReference>
<feature type="compositionally biased region" description="Basic and acidic residues" evidence="1">
    <location>
        <begin position="62"/>
        <end position="71"/>
    </location>
</feature>
<evidence type="ECO:0000256" key="1">
    <source>
        <dbReference type="SAM" id="MobiDB-lite"/>
    </source>
</evidence>
<organism evidence="2 3">
    <name type="scientific">Plectus sambesii</name>
    <dbReference type="NCBI Taxonomy" id="2011161"/>
    <lineage>
        <taxon>Eukaryota</taxon>
        <taxon>Metazoa</taxon>
        <taxon>Ecdysozoa</taxon>
        <taxon>Nematoda</taxon>
        <taxon>Chromadorea</taxon>
        <taxon>Plectida</taxon>
        <taxon>Plectina</taxon>
        <taxon>Plectoidea</taxon>
        <taxon>Plectidae</taxon>
        <taxon>Plectus</taxon>
    </lineage>
</organism>